<feature type="transmembrane region" description="Helical" evidence="1">
    <location>
        <begin position="26"/>
        <end position="50"/>
    </location>
</feature>
<keyword evidence="1" id="KW-0812">Transmembrane</keyword>
<dbReference type="Proteomes" id="UP000239340">
    <property type="component" value="Chromosome"/>
</dbReference>
<accession>A0A2L0HAT1</accession>
<dbReference type="RefSeq" id="WP_158665343.1">
    <property type="nucleotide sequence ID" value="NZ_CP024307.1"/>
</dbReference>
<dbReference type="AlphaFoldDB" id="A0A2L0HAT1"/>
<name>A0A2L0HAT1_RHIFR</name>
<reference evidence="2 3" key="1">
    <citation type="submission" date="2017-10" db="EMBL/GenBank/DDBJ databases">
        <title>Analysis of the genome sequences of Rhizobium populations associated to common bean (phaseolus vulgaris).</title>
        <authorList>
            <person name="Bustos P."/>
            <person name="Santamaria R.I."/>
            <person name="Miranda-Sanchez F."/>
            <person name="Perez-Carrascal O."/>
            <person name="Juarez S."/>
            <person name="Lozano L."/>
            <person name="Martinez-Flores I."/>
            <person name="Vinuesa P."/>
            <person name="Martinez-Romero E."/>
            <person name="Cevallos M.A."/>
            <person name="Romero D."/>
            <person name="Davila G."/>
            <person name="Gonzalez V."/>
        </authorList>
    </citation>
    <scope>NUCLEOTIDE SEQUENCE [LARGE SCALE GENOMIC DNA]</scope>
    <source>
        <strain evidence="2 3">NXT3</strain>
    </source>
</reference>
<dbReference type="EMBL" id="CP024307">
    <property type="protein sequence ID" value="AUX77819.1"/>
    <property type="molecule type" value="Genomic_DNA"/>
</dbReference>
<sequence>MRKVFAFVGKVSEVIGQVLEGIGRLIMMAIGLVLWLVFVAGLVWLAFLVIRTLVRLAG</sequence>
<evidence type="ECO:0000256" key="1">
    <source>
        <dbReference type="SAM" id="Phobius"/>
    </source>
</evidence>
<proteinExistence type="predicted"/>
<organism evidence="2 3">
    <name type="scientific">Rhizobium fredii</name>
    <name type="common">Sinorhizobium fredii</name>
    <dbReference type="NCBI Taxonomy" id="380"/>
    <lineage>
        <taxon>Bacteria</taxon>
        <taxon>Pseudomonadati</taxon>
        <taxon>Pseudomonadota</taxon>
        <taxon>Alphaproteobacteria</taxon>
        <taxon>Hyphomicrobiales</taxon>
        <taxon>Rhizobiaceae</taxon>
        <taxon>Sinorhizobium/Ensifer group</taxon>
        <taxon>Sinorhizobium</taxon>
    </lineage>
</organism>
<keyword evidence="1" id="KW-1133">Transmembrane helix</keyword>
<evidence type="ECO:0000313" key="3">
    <source>
        <dbReference type="Proteomes" id="UP000239340"/>
    </source>
</evidence>
<protein>
    <submittedName>
        <fullName evidence="2">Uncharacterized protein</fullName>
    </submittedName>
</protein>
<evidence type="ECO:0000313" key="2">
    <source>
        <dbReference type="EMBL" id="AUX77819.1"/>
    </source>
</evidence>
<keyword evidence="1" id="KW-0472">Membrane</keyword>
<gene>
    <name evidence="2" type="ORF">NXT3_CH03277</name>
</gene>